<dbReference type="PANTHER" id="PTHR43380:SF1">
    <property type="entry name" value="2-OXOISOVALERATE DEHYDROGENASE SUBUNIT ALPHA, MITOCHONDRIAL"/>
    <property type="match status" value="1"/>
</dbReference>
<accession>A0A346Y4W4</accession>
<dbReference type="SUPFAM" id="SSF52518">
    <property type="entry name" value="Thiamin diphosphate-binding fold (THDP-binding)"/>
    <property type="match status" value="1"/>
</dbReference>
<evidence type="ECO:0000256" key="3">
    <source>
        <dbReference type="ARBA" id="ARBA00023052"/>
    </source>
</evidence>
<evidence type="ECO:0000256" key="2">
    <source>
        <dbReference type="ARBA" id="ARBA00023002"/>
    </source>
</evidence>
<dbReference type="InterPro" id="IPR050771">
    <property type="entry name" value="Alpha-ketoacid_DH_E1_comp"/>
</dbReference>
<dbReference type="Gene3D" id="3.40.50.970">
    <property type="match status" value="1"/>
</dbReference>
<gene>
    <name evidence="5" type="ORF">DVS28_a4854</name>
</gene>
<dbReference type="GO" id="GO:0009083">
    <property type="term" value="P:branched-chain amino acid catabolic process"/>
    <property type="evidence" value="ECO:0007669"/>
    <property type="project" value="TreeGrafter"/>
</dbReference>
<dbReference type="InterPro" id="IPR029061">
    <property type="entry name" value="THDP-binding"/>
</dbReference>
<protein>
    <submittedName>
        <fullName evidence="5">Branched-chain alpha-keto acid dehydrogenase, E1 component, alpha subunit</fullName>
    </submittedName>
</protein>
<dbReference type="KEGG" id="euz:DVS28_a4854"/>
<dbReference type="GO" id="GO:0000287">
    <property type="term" value="F:magnesium ion binding"/>
    <property type="evidence" value="ECO:0007669"/>
    <property type="project" value="UniProtKB-ARBA"/>
</dbReference>
<comment type="cofactor">
    <cofactor evidence="1">
        <name>thiamine diphosphate</name>
        <dbReference type="ChEBI" id="CHEBI:58937"/>
    </cofactor>
</comment>
<dbReference type="AlphaFoldDB" id="A0A346Y4W4"/>
<dbReference type="GO" id="GO:0016624">
    <property type="term" value="F:oxidoreductase activity, acting on the aldehyde or oxo group of donors, disulfide as acceptor"/>
    <property type="evidence" value="ECO:0007669"/>
    <property type="project" value="InterPro"/>
</dbReference>
<dbReference type="InterPro" id="IPR001017">
    <property type="entry name" value="DH_E1"/>
</dbReference>
<organism evidence="5 6">
    <name type="scientific">Euzebya pacifica</name>
    <dbReference type="NCBI Taxonomy" id="1608957"/>
    <lineage>
        <taxon>Bacteria</taxon>
        <taxon>Bacillati</taxon>
        <taxon>Actinomycetota</taxon>
        <taxon>Nitriliruptoria</taxon>
        <taxon>Euzebyales</taxon>
    </lineage>
</organism>
<keyword evidence="2" id="KW-0560">Oxidoreductase</keyword>
<dbReference type="Proteomes" id="UP000264006">
    <property type="component" value="Chromosome"/>
</dbReference>
<sequence length="367" mass="39950">MTEPLLAKHAEQLLPHPMLVRMLTDDGELQDVEGFETPDVDTMRRLHATMHMVRAVDRQAINLTRQGQLAVFPSSAGQEASQVGSVLALREQDWLFPSYRETVAIVARGVPPIEAMPLFKGTWHAGWDPTEYRVMPHCTPIATQCLHAVGLAQAATMSGDDVVAMAFCGDGGTSEGDFHEALNFAAVFDAPTIFVVQNNGYAISVPLANQTKAPTMAHKAVGYGMPGVRVDGNDALAVFAATKAAVARASRGDGPTLIETITYRTEAHTTADDDTRYRSRDEVESWRKRDPIERLETYMLGAGVLSEADVESVVEDAKDAARTFRAGMFDAPHGDPLEMFEHVYVDPPASMLDQRDLLAAELAAREG</sequence>
<dbReference type="CDD" id="cd02000">
    <property type="entry name" value="TPP_E1_PDC_ADC_BCADC"/>
    <property type="match status" value="1"/>
</dbReference>
<dbReference type="EMBL" id="CP031165">
    <property type="protein sequence ID" value="AXV09511.1"/>
    <property type="molecule type" value="Genomic_DNA"/>
</dbReference>
<dbReference type="NCBIfam" id="TIGR03181">
    <property type="entry name" value="PDH_E1_alph_x"/>
    <property type="match status" value="1"/>
</dbReference>
<keyword evidence="3" id="KW-0786">Thiamine pyrophosphate</keyword>
<evidence type="ECO:0000259" key="4">
    <source>
        <dbReference type="Pfam" id="PF00676"/>
    </source>
</evidence>
<proteinExistence type="predicted"/>
<dbReference type="InterPro" id="IPR017596">
    <property type="entry name" value="PdhA/BkdA"/>
</dbReference>
<evidence type="ECO:0000313" key="6">
    <source>
        <dbReference type="Proteomes" id="UP000264006"/>
    </source>
</evidence>
<evidence type="ECO:0000313" key="5">
    <source>
        <dbReference type="EMBL" id="AXV09511.1"/>
    </source>
</evidence>
<reference evidence="5 6" key="1">
    <citation type="submission" date="2018-09" db="EMBL/GenBank/DDBJ databases">
        <title>Complete genome sequence of Euzebya sp. DY32-46 isolated from seawater of Pacific Ocean.</title>
        <authorList>
            <person name="Xu L."/>
            <person name="Wu Y.-H."/>
            <person name="Xu X.-W."/>
        </authorList>
    </citation>
    <scope>NUCLEOTIDE SEQUENCE [LARGE SCALE GENOMIC DNA]</scope>
    <source>
        <strain evidence="5 6">DY32-46</strain>
    </source>
</reference>
<feature type="domain" description="Dehydrogenase E1 component" evidence="4">
    <location>
        <begin position="49"/>
        <end position="317"/>
    </location>
</feature>
<name>A0A346Y4W4_9ACTN</name>
<keyword evidence="6" id="KW-1185">Reference proteome</keyword>
<dbReference type="PANTHER" id="PTHR43380">
    <property type="entry name" value="2-OXOISOVALERATE DEHYDROGENASE SUBUNIT ALPHA, MITOCHONDRIAL"/>
    <property type="match status" value="1"/>
</dbReference>
<dbReference type="RefSeq" id="WP_114593684.1">
    <property type="nucleotide sequence ID" value="NZ_CAXIBR010000017.1"/>
</dbReference>
<evidence type="ECO:0000256" key="1">
    <source>
        <dbReference type="ARBA" id="ARBA00001964"/>
    </source>
</evidence>
<dbReference type="OrthoDB" id="9766715at2"/>
<dbReference type="Pfam" id="PF00676">
    <property type="entry name" value="E1_dh"/>
    <property type="match status" value="1"/>
</dbReference>